<gene>
    <name evidence="6" type="ORF">XAT740_LOCUS48715</name>
</gene>
<dbReference type="Gene3D" id="2.120.10.30">
    <property type="entry name" value="TolB, C-terminal domain"/>
    <property type="match status" value="2"/>
</dbReference>
<dbReference type="Proteomes" id="UP000663828">
    <property type="component" value="Unassembled WGS sequence"/>
</dbReference>
<dbReference type="SUPFAM" id="SSF101898">
    <property type="entry name" value="NHL repeat"/>
    <property type="match status" value="1"/>
</dbReference>
<evidence type="ECO:0000256" key="3">
    <source>
        <dbReference type="ARBA" id="ARBA00023180"/>
    </source>
</evidence>
<name>A0A816BHN6_ADIRI</name>
<dbReference type="EMBL" id="CAJNOR010007044">
    <property type="protein sequence ID" value="CAF1609403.1"/>
    <property type="molecule type" value="Genomic_DNA"/>
</dbReference>
<dbReference type="InterPro" id="IPR011042">
    <property type="entry name" value="6-blade_b-propeller_TolB-like"/>
</dbReference>
<dbReference type="PANTHER" id="PTHR10680:SF14">
    <property type="entry name" value="PEPTIDYL-GLYCINE ALPHA-AMIDATING MONOOXYGENASE"/>
    <property type="match status" value="1"/>
</dbReference>
<dbReference type="AlphaFoldDB" id="A0A816BHN6"/>
<organism evidence="6 7">
    <name type="scientific">Adineta ricciae</name>
    <name type="common">Rotifer</name>
    <dbReference type="NCBI Taxonomy" id="249248"/>
    <lineage>
        <taxon>Eukaryota</taxon>
        <taxon>Metazoa</taxon>
        <taxon>Spiralia</taxon>
        <taxon>Gnathifera</taxon>
        <taxon>Rotifera</taxon>
        <taxon>Eurotatoria</taxon>
        <taxon>Bdelloidea</taxon>
        <taxon>Adinetida</taxon>
        <taxon>Adinetidae</taxon>
        <taxon>Adineta</taxon>
    </lineage>
</organism>
<evidence type="ECO:0000313" key="7">
    <source>
        <dbReference type="Proteomes" id="UP000663828"/>
    </source>
</evidence>
<keyword evidence="7" id="KW-1185">Reference proteome</keyword>
<protein>
    <submittedName>
        <fullName evidence="6">Uncharacterized protein</fullName>
    </submittedName>
</protein>
<dbReference type="PANTHER" id="PTHR10680">
    <property type="entry name" value="PEPTIDYL-GLYCINE ALPHA-AMIDATING MONOOXYGENASE"/>
    <property type="match status" value="1"/>
</dbReference>
<proteinExistence type="predicted"/>
<accession>A0A816BHN6</accession>
<dbReference type="PROSITE" id="PS51125">
    <property type="entry name" value="NHL"/>
    <property type="match status" value="1"/>
</dbReference>
<keyword evidence="3" id="KW-0325">Glycoprotein</keyword>
<evidence type="ECO:0000313" key="6">
    <source>
        <dbReference type="EMBL" id="CAF1609403.1"/>
    </source>
</evidence>
<evidence type="ECO:0000256" key="5">
    <source>
        <dbReference type="SAM" id="MobiDB-lite"/>
    </source>
</evidence>
<dbReference type="InterPro" id="IPR001258">
    <property type="entry name" value="NHL_repeat"/>
</dbReference>
<evidence type="ECO:0000256" key="4">
    <source>
        <dbReference type="PROSITE-ProRule" id="PRU00504"/>
    </source>
</evidence>
<evidence type="ECO:0000256" key="1">
    <source>
        <dbReference type="ARBA" id="ARBA00022729"/>
    </source>
</evidence>
<keyword evidence="1" id="KW-0732">Signal</keyword>
<comment type="caution">
    <text evidence="6">The sequence shown here is derived from an EMBL/GenBank/DDBJ whole genome shotgun (WGS) entry which is preliminary data.</text>
</comment>
<reference evidence="6" key="1">
    <citation type="submission" date="2021-02" db="EMBL/GenBank/DDBJ databases">
        <authorList>
            <person name="Nowell W R."/>
        </authorList>
    </citation>
    <scope>NUCLEOTIDE SEQUENCE</scope>
</reference>
<dbReference type="CDD" id="cd05819">
    <property type="entry name" value="NHL"/>
    <property type="match status" value="1"/>
</dbReference>
<sequence>MRNVNQSASIWSMIPCITTHKRKRMCIIFCAITVILLVLVTAIATPIVIIMKKRYSTTEKSTVTTMEKRSTAITERKTTKGHSSFPINSNTKWKPNPVIISAVNDLDRLHSPIGIYIDDDSRSIYVASWGGHCIVGWKFNQTNGEIVAGSKESGNGINQLHYPTDLIADKETDSLIICDEGNRRIVQWFRQNRTNPQIIIPHIYCARLIIDRNGDFYVSDWFNNKVIRWNMVNKEGTIVAGGNGNGNQSNQLSSPRGVFVDRDFSVYVADLENHRIMKWMKDANEGIVVAGGNGGGNNLTQLCSPEGVIVDHFGNVYVADTKNKRIMRWSVESQEGSIILGADSIGQQSNPFEVPGDISFDGDGNLYVADFNKRRIQKFLVDSS</sequence>
<feature type="region of interest" description="Disordered" evidence="5">
    <location>
        <begin position="66"/>
        <end position="87"/>
    </location>
</feature>
<feature type="compositionally biased region" description="Basic and acidic residues" evidence="5">
    <location>
        <begin position="66"/>
        <end position="78"/>
    </location>
</feature>
<feature type="repeat" description="NHL" evidence="4">
    <location>
        <begin position="343"/>
        <end position="382"/>
    </location>
</feature>
<keyword evidence="2" id="KW-0677">Repeat</keyword>
<evidence type="ECO:0000256" key="2">
    <source>
        <dbReference type="ARBA" id="ARBA00022737"/>
    </source>
</evidence>